<dbReference type="EMBL" id="CAJNOR010014621">
    <property type="protein sequence ID" value="CAF1679091.1"/>
    <property type="molecule type" value="Genomic_DNA"/>
</dbReference>
<name>A0A816GYP4_ADIRI</name>
<evidence type="ECO:0000256" key="1">
    <source>
        <dbReference type="SAM" id="SignalP"/>
    </source>
</evidence>
<evidence type="ECO:0000313" key="3">
    <source>
        <dbReference type="Proteomes" id="UP000663828"/>
    </source>
</evidence>
<feature type="chain" id="PRO_5032928241" evidence="1">
    <location>
        <begin position="23"/>
        <end position="75"/>
    </location>
</feature>
<sequence length="75" mass="8325">MLSMDSLALLATMLLIFQHIEGTSVNRPKLCPSATWNTTATTFADMNTVGIYPHGIFINRNNTICVINQQLQSIQ</sequence>
<evidence type="ECO:0000313" key="2">
    <source>
        <dbReference type="EMBL" id="CAF1679091.1"/>
    </source>
</evidence>
<accession>A0A816GYP4</accession>
<dbReference type="Proteomes" id="UP000663828">
    <property type="component" value="Unassembled WGS sequence"/>
</dbReference>
<keyword evidence="1" id="KW-0732">Signal</keyword>
<comment type="caution">
    <text evidence="2">The sequence shown here is derived from an EMBL/GenBank/DDBJ whole genome shotgun (WGS) entry which is preliminary data.</text>
</comment>
<protein>
    <submittedName>
        <fullName evidence="2">Uncharacterized protein</fullName>
    </submittedName>
</protein>
<feature type="signal peptide" evidence="1">
    <location>
        <begin position="1"/>
        <end position="22"/>
    </location>
</feature>
<reference evidence="2" key="1">
    <citation type="submission" date="2021-02" db="EMBL/GenBank/DDBJ databases">
        <authorList>
            <person name="Nowell W R."/>
        </authorList>
    </citation>
    <scope>NUCLEOTIDE SEQUENCE</scope>
</reference>
<feature type="non-terminal residue" evidence="2">
    <location>
        <position position="1"/>
    </location>
</feature>
<dbReference type="AlphaFoldDB" id="A0A816GYP4"/>
<proteinExistence type="predicted"/>
<keyword evidence="3" id="KW-1185">Reference proteome</keyword>
<gene>
    <name evidence="2" type="ORF">XAT740_LOCUS60198</name>
</gene>
<organism evidence="2 3">
    <name type="scientific">Adineta ricciae</name>
    <name type="common">Rotifer</name>
    <dbReference type="NCBI Taxonomy" id="249248"/>
    <lineage>
        <taxon>Eukaryota</taxon>
        <taxon>Metazoa</taxon>
        <taxon>Spiralia</taxon>
        <taxon>Gnathifera</taxon>
        <taxon>Rotifera</taxon>
        <taxon>Eurotatoria</taxon>
        <taxon>Bdelloidea</taxon>
        <taxon>Adinetida</taxon>
        <taxon>Adinetidae</taxon>
        <taxon>Adineta</taxon>
    </lineage>
</organism>